<protein>
    <recommendedName>
        <fullName evidence="3 4">Protein GrpE</fullName>
    </recommendedName>
    <alternativeName>
        <fullName evidence="3">HSP-70 cofactor</fullName>
    </alternativeName>
</protein>
<dbReference type="Gene3D" id="3.90.20.20">
    <property type="match status" value="1"/>
</dbReference>
<feature type="compositionally biased region" description="Basic and acidic residues" evidence="6">
    <location>
        <begin position="23"/>
        <end position="32"/>
    </location>
</feature>
<keyword evidence="3" id="KW-0963">Cytoplasm</keyword>
<evidence type="ECO:0000256" key="5">
    <source>
        <dbReference type="RuleBase" id="RU004478"/>
    </source>
</evidence>
<dbReference type="GO" id="GO:0000774">
    <property type="term" value="F:adenyl-nucleotide exchange factor activity"/>
    <property type="evidence" value="ECO:0007669"/>
    <property type="project" value="InterPro"/>
</dbReference>
<dbReference type="SUPFAM" id="SSF58014">
    <property type="entry name" value="Coiled-coil domain of nucleotide exchange factor GrpE"/>
    <property type="match status" value="1"/>
</dbReference>
<evidence type="ECO:0000313" key="8">
    <source>
        <dbReference type="Proteomes" id="UP000537126"/>
    </source>
</evidence>
<dbReference type="EMBL" id="JAASRN010000003">
    <property type="protein sequence ID" value="NIK74477.1"/>
    <property type="molecule type" value="Genomic_DNA"/>
</dbReference>
<dbReference type="InterPro" id="IPR013805">
    <property type="entry name" value="GrpE_CC"/>
</dbReference>
<evidence type="ECO:0000256" key="6">
    <source>
        <dbReference type="SAM" id="MobiDB-lite"/>
    </source>
</evidence>
<dbReference type="InterPro" id="IPR009012">
    <property type="entry name" value="GrpE_head"/>
</dbReference>
<dbReference type="SUPFAM" id="SSF51064">
    <property type="entry name" value="Head domain of nucleotide exchange factor GrpE"/>
    <property type="match status" value="1"/>
</dbReference>
<proteinExistence type="inferred from homology"/>
<dbReference type="PANTHER" id="PTHR21237">
    <property type="entry name" value="GRPE PROTEIN"/>
    <property type="match status" value="1"/>
</dbReference>
<dbReference type="AlphaFoldDB" id="A0A846MTC3"/>
<evidence type="ECO:0000256" key="4">
    <source>
        <dbReference type="RuleBase" id="RU000639"/>
    </source>
</evidence>
<comment type="subunit">
    <text evidence="3">Homodimer.</text>
</comment>
<keyword evidence="3 4" id="KW-0346">Stress response</keyword>
<comment type="caution">
    <text evidence="7">The sequence shown here is derived from an EMBL/GenBank/DDBJ whole genome shotgun (WGS) entry which is preliminary data.</text>
</comment>
<dbReference type="GO" id="GO:0005737">
    <property type="term" value="C:cytoplasm"/>
    <property type="evidence" value="ECO:0007669"/>
    <property type="project" value="UniProtKB-SubCell"/>
</dbReference>
<keyword evidence="2 3" id="KW-0143">Chaperone</keyword>
<evidence type="ECO:0000256" key="3">
    <source>
        <dbReference type="HAMAP-Rule" id="MF_01151"/>
    </source>
</evidence>
<name>A0A846MTC3_9BACT</name>
<keyword evidence="8" id="KW-1185">Reference proteome</keyword>
<sequence length="211" mass="24323">MAKDKKKQQDNFEEQLNQQAHQQQEKHEEHNAPVEVQEIEEPVPSPEEVVQEAEDHAQAQADKITALQAEVAELKDKYVRLYADFDNFRKRTNKEKTEFLQQANAQLIKDLLPIVDDFERALQVIEQTESSDKIKEGIELIYKKFMRTLEKYGVKPLETPAGTEFNADLHEAITQAPAPHEELKGKIIDTIEKGYYLHDKVLRFAKVVVGS</sequence>
<dbReference type="InterPro" id="IPR000740">
    <property type="entry name" value="GrpE"/>
</dbReference>
<dbReference type="CDD" id="cd00446">
    <property type="entry name" value="GrpE"/>
    <property type="match status" value="1"/>
</dbReference>
<dbReference type="GO" id="GO:0051082">
    <property type="term" value="F:unfolded protein binding"/>
    <property type="evidence" value="ECO:0007669"/>
    <property type="project" value="TreeGrafter"/>
</dbReference>
<organism evidence="7 8">
    <name type="scientific">Thermonema lapsum</name>
    <dbReference type="NCBI Taxonomy" id="28195"/>
    <lineage>
        <taxon>Bacteria</taxon>
        <taxon>Pseudomonadati</taxon>
        <taxon>Bacteroidota</taxon>
        <taxon>Cytophagia</taxon>
        <taxon>Cytophagales</taxon>
        <taxon>Thermonemataceae</taxon>
        <taxon>Thermonema</taxon>
    </lineage>
</organism>
<evidence type="ECO:0000256" key="2">
    <source>
        <dbReference type="ARBA" id="ARBA00023186"/>
    </source>
</evidence>
<feature type="compositionally biased region" description="Basic and acidic residues" evidence="6">
    <location>
        <begin position="1"/>
        <end position="10"/>
    </location>
</feature>
<dbReference type="PROSITE" id="PS01071">
    <property type="entry name" value="GRPE"/>
    <property type="match status" value="1"/>
</dbReference>
<dbReference type="Proteomes" id="UP000537126">
    <property type="component" value="Unassembled WGS sequence"/>
</dbReference>
<dbReference type="PRINTS" id="PR00773">
    <property type="entry name" value="GRPEPROTEIN"/>
</dbReference>
<evidence type="ECO:0000256" key="1">
    <source>
        <dbReference type="ARBA" id="ARBA00009054"/>
    </source>
</evidence>
<dbReference type="Pfam" id="PF01025">
    <property type="entry name" value="GrpE"/>
    <property type="match status" value="1"/>
</dbReference>
<dbReference type="GO" id="GO:0051087">
    <property type="term" value="F:protein-folding chaperone binding"/>
    <property type="evidence" value="ECO:0007669"/>
    <property type="project" value="InterPro"/>
</dbReference>
<accession>A0A846MTC3</accession>
<feature type="region of interest" description="Disordered" evidence="6">
    <location>
        <begin position="1"/>
        <end position="58"/>
    </location>
</feature>
<gene>
    <name evidence="3" type="primary">grpE</name>
    <name evidence="7" type="ORF">FHS56_002002</name>
</gene>
<comment type="similarity">
    <text evidence="1 3 5">Belongs to the GrpE family.</text>
</comment>
<dbReference type="Gene3D" id="2.30.22.10">
    <property type="entry name" value="Head domain of nucleotide exchange factor GrpE"/>
    <property type="match status" value="1"/>
</dbReference>
<reference evidence="7 8" key="1">
    <citation type="submission" date="2020-03" db="EMBL/GenBank/DDBJ databases">
        <title>Genomic Encyclopedia of Type Strains, Phase IV (KMG-IV): sequencing the most valuable type-strain genomes for metagenomic binning, comparative biology and taxonomic classification.</title>
        <authorList>
            <person name="Goeker M."/>
        </authorList>
    </citation>
    <scope>NUCLEOTIDE SEQUENCE [LARGE SCALE GENOMIC DNA]</scope>
    <source>
        <strain evidence="7 8">DSM 5718</strain>
    </source>
</reference>
<dbReference type="PANTHER" id="PTHR21237:SF23">
    <property type="entry name" value="GRPE PROTEIN HOMOLOG, MITOCHONDRIAL"/>
    <property type="match status" value="1"/>
</dbReference>
<dbReference type="GO" id="GO:0042803">
    <property type="term" value="F:protein homodimerization activity"/>
    <property type="evidence" value="ECO:0007669"/>
    <property type="project" value="InterPro"/>
</dbReference>
<dbReference type="HAMAP" id="MF_01151">
    <property type="entry name" value="GrpE"/>
    <property type="match status" value="1"/>
</dbReference>
<comment type="function">
    <text evidence="3 4">Participates actively in the response to hyperosmotic and heat shock by preventing the aggregation of stress-denatured proteins, in association with DnaK and GrpE. It is the nucleotide exchange factor for DnaK and may function as a thermosensor. Unfolded proteins bind initially to DnaJ; upon interaction with the DnaJ-bound protein, DnaK hydrolyzes its bound ATP, resulting in the formation of a stable complex. GrpE releases ADP from DnaK; ATP binding to DnaK triggers the release of the substrate protein, thus completing the reaction cycle. Several rounds of ATP-dependent interactions between DnaJ, DnaK and GrpE are required for fully efficient folding.</text>
</comment>
<comment type="subcellular location">
    <subcellularLocation>
        <location evidence="3">Cytoplasm</location>
    </subcellularLocation>
</comment>
<dbReference type="GO" id="GO:0006457">
    <property type="term" value="P:protein folding"/>
    <property type="evidence" value="ECO:0007669"/>
    <property type="project" value="InterPro"/>
</dbReference>
<evidence type="ECO:0000313" key="7">
    <source>
        <dbReference type="EMBL" id="NIK74477.1"/>
    </source>
</evidence>
<dbReference type="RefSeq" id="WP_166920285.1">
    <property type="nucleotide sequence ID" value="NZ_JAASRN010000003.1"/>
</dbReference>